<dbReference type="EMBL" id="CP007035">
    <property type="protein sequence ID" value="AHF17698.1"/>
    <property type="molecule type" value="Genomic_DNA"/>
</dbReference>
<keyword evidence="2" id="KW-1185">Reference proteome</keyword>
<protein>
    <submittedName>
        <fullName evidence="1">Uncharacterized protein</fullName>
    </submittedName>
</protein>
<dbReference type="KEGG" id="nso:NIASO_12635"/>
<dbReference type="HOGENOM" id="CLU_2974788_0_0_10"/>
<gene>
    <name evidence="1" type="ORF">NIASO_12635</name>
</gene>
<dbReference type="AlphaFoldDB" id="W0F7C5"/>
<proteinExistence type="predicted"/>
<accession>W0F7C5</accession>
<evidence type="ECO:0000313" key="1">
    <source>
        <dbReference type="EMBL" id="AHF17698.1"/>
    </source>
</evidence>
<organism evidence="1 2">
    <name type="scientific">Niabella soli DSM 19437</name>
    <dbReference type="NCBI Taxonomy" id="929713"/>
    <lineage>
        <taxon>Bacteria</taxon>
        <taxon>Pseudomonadati</taxon>
        <taxon>Bacteroidota</taxon>
        <taxon>Chitinophagia</taxon>
        <taxon>Chitinophagales</taxon>
        <taxon>Chitinophagaceae</taxon>
        <taxon>Niabella</taxon>
    </lineage>
</organism>
<dbReference type="Proteomes" id="UP000003586">
    <property type="component" value="Chromosome"/>
</dbReference>
<reference evidence="1 2" key="1">
    <citation type="submission" date="2013-12" db="EMBL/GenBank/DDBJ databases">
        <authorList>
            <consortium name="DOE Joint Genome Institute"/>
            <person name="Eisen J."/>
            <person name="Huntemann M."/>
            <person name="Han J."/>
            <person name="Chen A."/>
            <person name="Kyrpides N."/>
            <person name="Mavromatis K."/>
            <person name="Markowitz V."/>
            <person name="Palaniappan K."/>
            <person name="Ivanova N."/>
            <person name="Schaumberg A."/>
            <person name="Pati A."/>
            <person name="Liolios K."/>
            <person name="Nordberg H.P."/>
            <person name="Cantor M.N."/>
            <person name="Hua S.X."/>
            <person name="Woyke T."/>
        </authorList>
    </citation>
    <scope>NUCLEOTIDE SEQUENCE [LARGE SCALE GENOMIC DNA]</scope>
    <source>
        <strain evidence="2">DSM 19437</strain>
    </source>
</reference>
<name>W0F7C5_9BACT</name>
<dbReference type="STRING" id="929713.NIASO_12635"/>
<sequence length="58" mass="6683">MAYKTAVSIIYKKLNENSHRLRRSVPGGEPTQRKDFKPVLFFVFNGRQSKGMSGMIQH</sequence>
<evidence type="ECO:0000313" key="2">
    <source>
        <dbReference type="Proteomes" id="UP000003586"/>
    </source>
</evidence>